<dbReference type="EMBL" id="CP072829">
    <property type="protein sequence ID" value="QTU84977.1"/>
    <property type="molecule type" value="Genomic_DNA"/>
</dbReference>
<keyword evidence="5 7" id="KW-1133">Transmembrane helix</keyword>
<keyword evidence="4 7" id="KW-0812">Transmembrane</keyword>
<evidence type="ECO:0000313" key="10">
    <source>
        <dbReference type="EMBL" id="QTU84977.1"/>
    </source>
</evidence>
<feature type="transmembrane region" description="Helical" evidence="7">
    <location>
        <begin position="146"/>
        <end position="165"/>
    </location>
</feature>
<comment type="pathway">
    <text evidence="2">Cell wall biogenesis; lipoteichoic acid biosynthesis.</text>
</comment>
<dbReference type="KEGG" id="ebz:J7S26_03455"/>
<evidence type="ECO:0000256" key="5">
    <source>
        <dbReference type="ARBA" id="ARBA00022989"/>
    </source>
</evidence>
<feature type="transmembrane region" description="Helical" evidence="7">
    <location>
        <begin position="58"/>
        <end position="77"/>
    </location>
</feature>
<evidence type="ECO:0000313" key="11">
    <source>
        <dbReference type="Proteomes" id="UP000636394"/>
    </source>
</evidence>
<evidence type="ECO:0000313" key="12">
    <source>
        <dbReference type="Proteomes" id="UP000671910"/>
    </source>
</evidence>
<dbReference type="SUPFAM" id="SSF53649">
    <property type="entry name" value="Alkaline phosphatase-like"/>
    <property type="match status" value="1"/>
</dbReference>
<feature type="transmembrane region" description="Helical" evidence="7">
    <location>
        <begin position="225"/>
        <end position="243"/>
    </location>
</feature>
<accession>A0A9E6MRE8</accession>
<reference evidence="10" key="2">
    <citation type="submission" date="2021-04" db="EMBL/GenBank/DDBJ databases">
        <title>Novel species in family Eggerthellaceae.</title>
        <authorList>
            <person name="Zhang G."/>
        </authorList>
    </citation>
    <scope>NUCLEOTIDE SEQUENCE</scope>
    <source>
        <strain evidence="10">Zg-886</strain>
    </source>
</reference>
<feature type="transmembrane region" description="Helical" evidence="7">
    <location>
        <begin position="89"/>
        <end position="108"/>
    </location>
</feature>
<evidence type="ECO:0000256" key="3">
    <source>
        <dbReference type="ARBA" id="ARBA00022475"/>
    </source>
</evidence>
<dbReference type="EMBL" id="WPCR01000008">
    <property type="protein sequence ID" value="NHM14575.1"/>
    <property type="molecule type" value="Genomic_DNA"/>
</dbReference>
<comment type="subcellular location">
    <subcellularLocation>
        <location evidence="1">Cell membrane</location>
        <topology evidence="1">Multi-pass membrane protein</topology>
    </subcellularLocation>
</comment>
<feature type="transmembrane region" description="Helical" evidence="7">
    <location>
        <begin position="198"/>
        <end position="218"/>
    </location>
</feature>
<dbReference type="Gene3D" id="3.40.720.10">
    <property type="entry name" value="Alkaline Phosphatase, subunit A"/>
    <property type="match status" value="1"/>
</dbReference>
<feature type="transmembrane region" description="Helical" evidence="7">
    <location>
        <begin position="31"/>
        <end position="52"/>
    </location>
</feature>
<feature type="transmembrane region" description="Helical" evidence="7">
    <location>
        <begin position="120"/>
        <end position="139"/>
    </location>
</feature>
<dbReference type="InterPro" id="IPR017850">
    <property type="entry name" value="Alkaline_phosphatase_core_sf"/>
</dbReference>
<dbReference type="AlphaFoldDB" id="A0A9E6MRE8"/>
<gene>
    <name evidence="9" type="ORF">GMI68_07335</name>
    <name evidence="10" type="ORF">J7S26_03455</name>
</gene>
<dbReference type="PANTHER" id="PTHR47371">
    <property type="entry name" value="LIPOTEICHOIC ACID SYNTHASE"/>
    <property type="match status" value="1"/>
</dbReference>
<dbReference type="RefSeq" id="WP_166339879.1">
    <property type="nucleotide sequence ID" value="NZ_CP072829.1"/>
</dbReference>
<evidence type="ECO:0000256" key="2">
    <source>
        <dbReference type="ARBA" id="ARBA00004936"/>
    </source>
</evidence>
<dbReference type="Proteomes" id="UP000671910">
    <property type="component" value="Chromosome"/>
</dbReference>
<name>A0A9E6MRE8_9ACTN</name>
<dbReference type="Proteomes" id="UP000636394">
    <property type="component" value="Unassembled WGS sequence"/>
</dbReference>
<keyword evidence="3" id="KW-1003">Cell membrane</keyword>
<dbReference type="PANTHER" id="PTHR47371:SF3">
    <property type="entry name" value="PHOSPHOGLYCEROL TRANSFERASE I"/>
    <property type="match status" value="1"/>
</dbReference>
<proteinExistence type="predicted"/>
<organism evidence="10 12">
    <name type="scientific">Xiamenia xianingshaonis</name>
    <dbReference type="NCBI Taxonomy" id="2682776"/>
    <lineage>
        <taxon>Bacteria</taxon>
        <taxon>Bacillati</taxon>
        <taxon>Actinomycetota</taxon>
        <taxon>Coriobacteriia</taxon>
        <taxon>Eggerthellales</taxon>
        <taxon>Eggerthellaceae</taxon>
        <taxon>Xiamenia</taxon>
    </lineage>
</organism>
<evidence type="ECO:0000259" key="8">
    <source>
        <dbReference type="Pfam" id="PF00884"/>
    </source>
</evidence>
<evidence type="ECO:0000256" key="4">
    <source>
        <dbReference type="ARBA" id="ARBA00022692"/>
    </source>
</evidence>
<keyword evidence="11" id="KW-1185">Reference proteome</keyword>
<evidence type="ECO:0000256" key="6">
    <source>
        <dbReference type="ARBA" id="ARBA00023136"/>
    </source>
</evidence>
<sequence length="675" mass="72120">MSPSRSGAHAKAPRLDVPPAQPCHPATPLRAVLAVLLALAGCALAVASLLGFADPAPAGVACAVGLLASGAVLWFRPLATPAAVRVTRWIRPFLVACAGPVGFLLVELPCNQNLFAMEQAYATVNIELFCVLFAIVFFAGQATRGAVAAFVSACLFAGIANGFVIEFKGQPVLPADLFALSTAAEVAGGYSYVLQPGMLGSLGLWTAYVTALSLMPSVRLSALRVAINSVLAIVLALGLAHWYDTTDIGTEYDVKVDVWSVRESYSRQGTALGFAKRAQDLTPDEPPGYSPERAAEILAAYPQDDADANAPQPAVIAVMNETFSDLSRYPGMEDSNTRPDGFYQVADEALEAGTALASAMGGGTCNSEFEFLTGSSMAHMGTGVYPYVLYDLEGVDNLASYFKGLGYEAHAIHPNEASNWRRNLVYGQLGFDDFASIEDFEGADTLRGLVTDAATYDKVLDLLAQSDAPQFIFDVTMQNHGGYDKGTVPPEDQVSVTLPDGSTISGLDEFASCIKRSDEDLVAFVDELDATERPVVLCFFGDHQPGFSNELFKATHDGQSADDIGLEAVQERYVVPYLIWANKAAREAGVGSALEAEKPTENLTSLNYLGARLALAAGLPLAPRQQFLLDEETRVPATNMNGFMTPDGNWHYHSDDVERDVRNDAAVIQYDNLFG</sequence>
<dbReference type="InterPro" id="IPR000917">
    <property type="entry name" value="Sulfatase_N"/>
</dbReference>
<reference evidence="9 11" key="1">
    <citation type="submission" date="2019-11" db="EMBL/GenBank/DDBJ databases">
        <title>Eggerthellaceae novel genus isolated from the rectal contents of marmort.</title>
        <authorList>
            <person name="Zhang G."/>
        </authorList>
    </citation>
    <scope>NUCLEOTIDE SEQUENCE [LARGE SCALE GENOMIC DNA]</scope>
    <source>
        <strain evidence="11">zg-886</strain>
        <strain evidence="9">Zg-886</strain>
    </source>
</reference>
<feature type="domain" description="Sulfatase N-terminal" evidence="8">
    <location>
        <begin position="315"/>
        <end position="614"/>
    </location>
</feature>
<dbReference type="InterPro" id="IPR050448">
    <property type="entry name" value="OpgB/LTA_synthase_biosynth"/>
</dbReference>
<evidence type="ECO:0000256" key="1">
    <source>
        <dbReference type="ARBA" id="ARBA00004651"/>
    </source>
</evidence>
<dbReference type="GO" id="GO:0005886">
    <property type="term" value="C:plasma membrane"/>
    <property type="evidence" value="ECO:0007669"/>
    <property type="project" value="UniProtKB-SubCell"/>
</dbReference>
<evidence type="ECO:0000313" key="9">
    <source>
        <dbReference type="EMBL" id="NHM14575.1"/>
    </source>
</evidence>
<dbReference type="Pfam" id="PF00884">
    <property type="entry name" value="Sulfatase"/>
    <property type="match status" value="1"/>
</dbReference>
<protein>
    <submittedName>
        <fullName evidence="10">LTA synthase family protein</fullName>
    </submittedName>
    <submittedName>
        <fullName evidence="9">Sulfatase-like hydrolase/transferase</fullName>
    </submittedName>
</protein>
<keyword evidence="6 7" id="KW-0472">Membrane</keyword>
<evidence type="ECO:0000256" key="7">
    <source>
        <dbReference type="SAM" id="Phobius"/>
    </source>
</evidence>
<dbReference type="CDD" id="cd16015">
    <property type="entry name" value="LTA_synthase"/>
    <property type="match status" value="1"/>
</dbReference>